<dbReference type="EMBL" id="JJPK01000055">
    <property type="protein sequence ID" value="KKG62249.1"/>
    <property type="molecule type" value="Genomic_DNA"/>
</dbReference>
<organism evidence="3 5">
    <name type="scientific">Methanosarcina mazei</name>
    <name type="common">Methanosarcina frisia</name>
    <dbReference type="NCBI Taxonomy" id="2209"/>
    <lineage>
        <taxon>Archaea</taxon>
        <taxon>Methanobacteriati</taxon>
        <taxon>Methanobacteriota</taxon>
        <taxon>Stenosarchaea group</taxon>
        <taxon>Methanomicrobia</taxon>
        <taxon>Methanosarcinales</taxon>
        <taxon>Methanosarcinaceae</taxon>
        <taxon>Methanosarcina</taxon>
    </lineage>
</organism>
<dbReference type="RefSeq" id="WP_048038906.1">
    <property type="nucleotide sequence ID" value="NZ_JJPI01000153.1"/>
</dbReference>
<evidence type="ECO:0000313" key="5">
    <source>
        <dbReference type="Proteomes" id="UP000034279"/>
    </source>
</evidence>
<protein>
    <submittedName>
        <fullName evidence="3">Uncharacterized protein</fullName>
    </submittedName>
</protein>
<dbReference type="Proteomes" id="UP000034188">
    <property type="component" value="Unassembled WGS sequence"/>
</dbReference>
<accession>A0A0F8HH99</accession>
<dbReference type="PATRIC" id="fig|2209.42.peg.3573"/>
<dbReference type="EMBL" id="JJPJ01000016">
    <property type="protein sequence ID" value="KKG66194.1"/>
    <property type="molecule type" value="Genomic_DNA"/>
</dbReference>
<dbReference type="Proteomes" id="UP000034279">
    <property type="component" value="Unassembled WGS sequence"/>
</dbReference>
<proteinExistence type="predicted"/>
<evidence type="ECO:0000313" key="1">
    <source>
        <dbReference type="EMBL" id="KKG49250.1"/>
    </source>
</evidence>
<sequence>MDERQREDRIQGVTAAIEKNGCAIKREDLYKKFKNTDRDNLKSTIETMKRRGMLKYDIDRDKYRLIL</sequence>
<reference evidence="4 5" key="1">
    <citation type="journal article" date="2015" name="ISME J.">
        <title>Genomic and phenotypic differentiation among Methanosarcina mazei populations from Columbia River sediment.</title>
        <authorList>
            <person name="Youngblut N.D."/>
            <person name="Wirth J.S."/>
            <person name="Henriksen J.R."/>
            <person name="Smith M."/>
            <person name="Simon H."/>
            <person name="Metcalf W.W."/>
            <person name="Whitaker R.J."/>
        </authorList>
    </citation>
    <scope>NUCLEOTIDE SEQUENCE [LARGE SCALE GENOMIC DNA]</scope>
    <source>
        <strain evidence="1 4">3.F.T.1A.1</strain>
        <strain evidence="3 5">3.F.T.1A.2</strain>
        <strain evidence="2 6">3.F.T.1A.4</strain>
    </source>
</reference>
<dbReference type="Proteomes" id="UP000034566">
    <property type="component" value="Unassembled WGS sequence"/>
</dbReference>
<gene>
    <name evidence="1" type="ORF">DU33_16220</name>
    <name evidence="2" type="ORF">DU45_19160</name>
    <name evidence="3" type="ORF">DU64_15360</name>
</gene>
<comment type="caution">
    <text evidence="3">The sequence shown here is derived from an EMBL/GenBank/DDBJ whole genome shotgun (WGS) entry which is preliminary data.</text>
</comment>
<dbReference type="EMBL" id="JJPI01000153">
    <property type="protein sequence ID" value="KKG49250.1"/>
    <property type="molecule type" value="Genomic_DNA"/>
</dbReference>
<name>A0A0F8HH99_METMZ</name>
<dbReference type="AlphaFoldDB" id="A0A0F8HH99"/>
<evidence type="ECO:0000313" key="3">
    <source>
        <dbReference type="EMBL" id="KKG66194.1"/>
    </source>
</evidence>
<evidence type="ECO:0000313" key="2">
    <source>
        <dbReference type="EMBL" id="KKG62249.1"/>
    </source>
</evidence>
<evidence type="ECO:0000313" key="6">
    <source>
        <dbReference type="Proteomes" id="UP000034566"/>
    </source>
</evidence>
<evidence type="ECO:0000313" key="4">
    <source>
        <dbReference type="Proteomes" id="UP000034188"/>
    </source>
</evidence>